<keyword evidence="10" id="KW-1185">Reference proteome</keyword>
<comment type="similarity">
    <text evidence="3">Belongs to the HARBI1 family.</text>
</comment>
<evidence type="ECO:0000256" key="4">
    <source>
        <dbReference type="ARBA" id="ARBA00022722"/>
    </source>
</evidence>
<evidence type="ECO:0000256" key="5">
    <source>
        <dbReference type="ARBA" id="ARBA00022723"/>
    </source>
</evidence>
<keyword evidence="5" id="KW-0479">Metal-binding</keyword>
<dbReference type="GO" id="GO:0016787">
    <property type="term" value="F:hydrolase activity"/>
    <property type="evidence" value="ECO:0007669"/>
    <property type="project" value="UniProtKB-KW"/>
</dbReference>
<evidence type="ECO:0000313" key="10">
    <source>
        <dbReference type="Proteomes" id="UP001329430"/>
    </source>
</evidence>
<evidence type="ECO:0000256" key="6">
    <source>
        <dbReference type="ARBA" id="ARBA00022801"/>
    </source>
</evidence>
<sequence>MIAPKKRKRVKKTMWCRKWLQRRAEGQGVLTMLNDELLNEDPASYRNFLRLTSEQFDILLVKIGSHITKQDTVKRESISVRSRLEVTLRFLATGESYRSLMYSTRIHESSISRIVPEVCKVIFEHLTPDYLVTPTTVEIWRTIANDFYNIWQFPQCLGALDGKHIKFKAPRSDGSYYFNYKNEHSIVLMGLADAKYRFLYVNVGVNRRISVGGVFRECKLSQAMMENKLNFPAPIPLPGRELRVPFVVVADNAFPLLPNLLKPYSQSGLSHDCRIFNYRLSRARRIIENAFGILANRFRVLLNTINLSAEKAELITLACVVLHNFLATHSVSYVEITPEELVTNKLETLMQQTGNRPSNHAFQVREKFKNVFCSAEGTVPWQENSITNYEM</sequence>
<dbReference type="GO" id="GO:0005634">
    <property type="term" value="C:nucleus"/>
    <property type="evidence" value="ECO:0007669"/>
    <property type="project" value="UniProtKB-SubCell"/>
</dbReference>
<gene>
    <name evidence="9" type="ORF">RI129_003185</name>
</gene>
<dbReference type="GO" id="GO:0046872">
    <property type="term" value="F:metal ion binding"/>
    <property type="evidence" value="ECO:0007669"/>
    <property type="project" value="UniProtKB-KW"/>
</dbReference>
<reference evidence="9 10" key="1">
    <citation type="journal article" date="2024" name="Insects">
        <title>An Improved Chromosome-Level Genome Assembly of the Firefly Pyrocoelia pectoralis.</title>
        <authorList>
            <person name="Fu X."/>
            <person name="Meyer-Rochow V.B."/>
            <person name="Ballantyne L."/>
            <person name="Zhu X."/>
        </authorList>
    </citation>
    <scope>NUCLEOTIDE SEQUENCE [LARGE SCALE GENOMIC DNA]</scope>
    <source>
        <strain evidence="9">XCY_ONT2</strain>
    </source>
</reference>
<keyword evidence="4" id="KW-0540">Nuclease</keyword>
<dbReference type="PANTHER" id="PTHR22930">
    <property type="match status" value="1"/>
</dbReference>
<evidence type="ECO:0000256" key="1">
    <source>
        <dbReference type="ARBA" id="ARBA00001968"/>
    </source>
</evidence>
<evidence type="ECO:0000313" key="9">
    <source>
        <dbReference type="EMBL" id="KAK5648293.1"/>
    </source>
</evidence>
<evidence type="ECO:0000256" key="2">
    <source>
        <dbReference type="ARBA" id="ARBA00004123"/>
    </source>
</evidence>
<evidence type="ECO:0000259" key="8">
    <source>
        <dbReference type="Pfam" id="PF13359"/>
    </source>
</evidence>
<evidence type="ECO:0000256" key="7">
    <source>
        <dbReference type="ARBA" id="ARBA00023242"/>
    </source>
</evidence>
<feature type="domain" description="DDE Tnp4" evidence="8">
    <location>
        <begin position="160"/>
        <end position="324"/>
    </location>
</feature>
<protein>
    <recommendedName>
        <fullName evidence="8">DDE Tnp4 domain-containing protein</fullName>
    </recommendedName>
</protein>
<evidence type="ECO:0000256" key="3">
    <source>
        <dbReference type="ARBA" id="ARBA00006958"/>
    </source>
</evidence>
<name>A0AAN7ZUP9_9COLE</name>
<dbReference type="AlphaFoldDB" id="A0AAN7ZUP9"/>
<dbReference type="PANTHER" id="PTHR22930:SF269">
    <property type="entry name" value="NUCLEASE HARBI1-LIKE PROTEIN"/>
    <property type="match status" value="1"/>
</dbReference>
<dbReference type="Pfam" id="PF13359">
    <property type="entry name" value="DDE_Tnp_4"/>
    <property type="match status" value="1"/>
</dbReference>
<dbReference type="InterPro" id="IPR027806">
    <property type="entry name" value="HARBI1_dom"/>
</dbReference>
<dbReference type="InterPro" id="IPR045249">
    <property type="entry name" value="HARBI1-like"/>
</dbReference>
<dbReference type="EMBL" id="JAVRBK010000002">
    <property type="protein sequence ID" value="KAK5648293.1"/>
    <property type="molecule type" value="Genomic_DNA"/>
</dbReference>
<proteinExistence type="inferred from homology"/>
<comment type="cofactor">
    <cofactor evidence="1">
        <name>a divalent metal cation</name>
        <dbReference type="ChEBI" id="CHEBI:60240"/>
    </cofactor>
</comment>
<accession>A0AAN7ZUP9</accession>
<organism evidence="9 10">
    <name type="scientific">Pyrocoelia pectoralis</name>
    <dbReference type="NCBI Taxonomy" id="417401"/>
    <lineage>
        <taxon>Eukaryota</taxon>
        <taxon>Metazoa</taxon>
        <taxon>Ecdysozoa</taxon>
        <taxon>Arthropoda</taxon>
        <taxon>Hexapoda</taxon>
        <taxon>Insecta</taxon>
        <taxon>Pterygota</taxon>
        <taxon>Neoptera</taxon>
        <taxon>Endopterygota</taxon>
        <taxon>Coleoptera</taxon>
        <taxon>Polyphaga</taxon>
        <taxon>Elateriformia</taxon>
        <taxon>Elateroidea</taxon>
        <taxon>Lampyridae</taxon>
        <taxon>Lampyrinae</taxon>
        <taxon>Pyrocoelia</taxon>
    </lineage>
</organism>
<keyword evidence="7" id="KW-0539">Nucleus</keyword>
<comment type="subcellular location">
    <subcellularLocation>
        <location evidence="2">Nucleus</location>
    </subcellularLocation>
</comment>
<comment type="caution">
    <text evidence="9">The sequence shown here is derived from an EMBL/GenBank/DDBJ whole genome shotgun (WGS) entry which is preliminary data.</text>
</comment>
<keyword evidence="6" id="KW-0378">Hydrolase</keyword>
<dbReference type="GO" id="GO:0004518">
    <property type="term" value="F:nuclease activity"/>
    <property type="evidence" value="ECO:0007669"/>
    <property type="project" value="UniProtKB-KW"/>
</dbReference>
<dbReference type="Proteomes" id="UP001329430">
    <property type="component" value="Chromosome 2"/>
</dbReference>